<dbReference type="Gramene" id="mRNA:HanXRQr2_Chr15g0679111">
    <property type="protein sequence ID" value="mRNA:HanXRQr2_Chr15g0679111"/>
    <property type="gene ID" value="HanXRQr2_Chr15g0679111"/>
</dbReference>
<gene>
    <name evidence="2" type="ORF">HanXRQr2_Chr15g0679111</name>
</gene>
<reference evidence="2" key="2">
    <citation type="submission" date="2020-06" db="EMBL/GenBank/DDBJ databases">
        <title>Helianthus annuus Genome sequencing and assembly Release 2.</title>
        <authorList>
            <person name="Gouzy J."/>
            <person name="Langlade N."/>
            <person name="Munos S."/>
        </authorList>
    </citation>
    <scope>NUCLEOTIDE SEQUENCE</scope>
    <source>
        <tissue evidence="2">Leaves</tissue>
    </source>
</reference>
<keyword evidence="3" id="KW-1185">Reference proteome</keyword>
<dbReference type="AlphaFoldDB" id="A0A9K3DY98"/>
<keyword evidence="1" id="KW-1133">Transmembrane helix</keyword>
<accession>A0A9K3DY98</accession>
<evidence type="ECO:0000313" key="3">
    <source>
        <dbReference type="Proteomes" id="UP000215914"/>
    </source>
</evidence>
<feature type="transmembrane region" description="Helical" evidence="1">
    <location>
        <begin position="12"/>
        <end position="31"/>
    </location>
</feature>
<evidence type="ECO:0000313" key="2">
    <source>
        <dbReference type="EMBL" id="KAF5763340.1"/>
    </source>
</evidence>
<protein>
    <submittedName>
        <fullName evidence="2">Uncharacterized protein</fullName>
    </submittedName>
</protein>
<organism evidence="2 3">
    <name type="scientific">Helianthus annuus</name>
    <name type="common">Common sunflower</name>
    <dbReference type="NCBI Taxonomy" id="4232"/>
    <lineage>
        <taxon>Eukaryota</taxon>
        <taxon>Viridiplantae</taxon>
        <taxon>Streptophyta</taxon>
        <taxon>Embryophyta</taxon>
        <taxon>Tracheophyta</taxon>
        <taxon>Spermatophyta</taxon>
        <taxon>Magnoliopsida</taxon>
        <taxon>eudicotyledons</taxon>
        <taxon>Gunneridae</taxon>
        <taxon>Pentapetalae</taxon>
        <taxon>asterids</taxon>
        <taxon>campanulids</taxon>
        <taxon>Asterales</taxon>
        <taxon>Asteraceae</taxon>
        <taxon>Asteroideae</taxon>
        <taxon>Heliantheae alliance</taxon>
        <taxon>Heliantheae</taxon>
        <taxon>Helianthus</taxon>
    </lineage>
</organism>
<name>A0A9K3DY98_HELAN</name>
<dbReference type="EMBL" id="MNCJ02000330">
    <property type="protein sequence ID" value="KAF5763340.1"/>
    <property type="molecule type" value="Genomic_DNA"/>
</dbReference>
<proteinExistence type="predicted"/>
<keyword evidence="1" id="KW-0472">Membrane</keyword>
<comment type="caution">
    <text evidence="2">The sequence shown here is derived from an EMBL/GenBank/DDBJ whole genome shotgun (WGS) entry which is preliminary data.</text>
</comment>
<keyword evidence="1" id="KW-0812">Transmembrane</keyword>
<sequence>MLRYISLLKITRFRFVNICIFFYYTCVDINHTCANAYLNYFFRVDFLYLLRSLFFFLTCIF</sequence>
<reference evidence="2" key="1">
    <citation type="journal article" date="2017" name="Nature">
        <title>The sunflower genome provides insights into oil metabolism, flowering and Asterid evolution.</title>
        <authorList>
            <person name="Badouin H."/>
            <person name="Gouzy J."/>
            <person name="Grassa C.J."/>
            <person name="Murat F."/>
            <person name="Staton S.E."/>
            <person name="Cottret L."/>
            <person name="Lelandais-Briere C."/>
            <person name="Owens G.L."/>
            <person name="Carrere S."/>
            <person name="Mayjonade B."/>
            <person name="Legrand L."/>
            <person name="Gill N."/>
            <person name="Kane N.C."/>
            <person name="Bowers J.E."/>
            <person name="Hubner S."/>
            <person name="Bellec A."/>
            <person name="Berard A."/>
            <person name="Berges H."/>
            <person name="Blanchet N."/>
            <person name="Boniface M.C."/>
            <person name="Brunel D."/>
            <person name="Catrice O."/>
            <person name="Chaidir N."/>
            <person name="Claudel C."/>
            <person name="Donnadieu C."/>
            <person name="Faraut T."/>
            <person name="Fievet G."/>
            <person name="Helmstetter N."/>
            <person name="King M."/>
            <person name="Knapp S.J."/>
            <person name="Lai Z."/>
            <person name="Le Paslier M.C."/>
            <person name="Lippi Y."/>
            <person name="Lorenzon L."/>
            <person name="Mandel J.R."/>
            <person name="Marage G."/>
            <person name="Marchand G."/>
            <person name="Marquand E."/>
            <person name="Bret-Mestries E."/>
            <person name="Morien E."/>
            <person name="Nambeesan S."/>
            <person name="Nguyen T."/>
            <person name="Pegot-Espagnet P."/>
            <person name="Pouilly N."/>
            <person name="Raftis F."/>
            <person name="Sallet E."/>
            <person name="Schiex T."/>
            <person name="Thomas J."/>
            <person name="Vandecasteele C."/>
            <person name="Vares D."/>
            <person name="Vear F."/>
            <person name="Vautrin S."/>
            <person name="Crespi M."/>
            <person name="Mangin B."/>
            <person name="Burke J.M."/>
            <person name="Salse J."/>
            <person name="Munos S."/>
            <person name="Vincourt P."/>
            <person name="Rieseberg L.H."/>
            <person name="Langlade N.B."/>
        </authorList>
    </citation>
    <scope>NUCLEOTIDE SEQUENCE</scope>
    <source>
        <tissue evidence="2">Leaves</tissue>
    </source>
</reference>
<evidence type="ECO:0000256" key="1">
    <source>
        <dbReference type="SAM" id="Phobius"/>
    </source>
</evidence>
<dbReference type="Proteomes" id="UP000215914">
    <property type="component" value="Unassembled WGS sequence"/>
</dbReference>